<dbReference type="GO" id="GO:0070126">
    <property type="term" value="P:mitochondrial translational termination"/>
    <property type="evidence" value="ECO:0007669"/>
    <property type="project" value="TreeGrafter"/>
</dbReference>
<evidence type="ECO:0000313" key="3">
    <source>
        <dbReference type="EMBL" id="GMI08056.1"/>
    </source>
</evidence>
<name>A0A9W7CNM6_9STRA</name>
<dbReference type="PANTHER" id="PTHR11075">
    <property type="entry name" value="PEPTIDE CHAIN RELEASE FACTOR"/>
    <property type="match status" value="1"/>
</dbReference>
<comment type="caution">
    <text evidence="3">The sequence shown here is derived from an EMBL/GenBank/DDBJ whole genome shotgun (WGS) entry which is preliminary data.</text>
</comment>
<dbReference type="Gene3D" id="3.30.160.20">
    <property type="match status" value="1"/>
</dbReference>
<dbReference type="Proteomes" id="UP001165160">
    <property type="component" value="Unassembled WGS sequence"/>
</dbReference>
<dbReference type="EMBL" id="BRXX01000374">
    <property type="protein sequence ID" value="GMI08056.1"/>
    <property type="molecule type" value="Genomic_DNA"/>
</dbReference>
<organism evidence="3 4">
    <name type="scientific">Triparma verrucosa</name>
    <dbReference type="NCBI Taxonomy" id="1606542"/>
    <lineage>
        <taxon>Eukaryota</taxon>
        <taxon>Sar</taxon>
        <taxon>Stramenopiles</taxon>
        <taxon>Ochrophyta</taxon>
        <taxon>Bolidophyceae</taxon>
        <taxon>Parmales</taxon>
        <taxon>Triparmaceae</taxon>
        <taxon>Triparma</taxon>
    </lineage>
</organism>
<dbReference type="GO" id="GO:0004045">
    <property type="term" value="F:peptidyl-tRNA hydrolase activity"/>
    <property type="evidence" value="ECO:0007669"/>
    <property type="project" value="TreeGrafter"/>
</dbReference>
<gene>
    <name evidence="3" type="ORF">TrVE_jg12829</name>
</gene>
<dbReference type="AlphaFoldDB" id="A0A9W7CNM6"/>
<dbReference type="Pfam" id="PF00472">
    <property type="entry name" value="RF-1"/>
    <property type="match status" value="1"/>
</dbReference>
<keyword evidence="4" id="KW-1185">Reference proteome</keyword>
<proteinExistence type="predicted"/>
<dbReference type="GO" id="GO:0005762">
    <property type="term" value="C:mitochondrial large ribosomal subunit"/>
    <property type="evidence" value="ECO:0007669"/>
    <property type="project" value="TreeGrafter"/>
</dbReference>
<dbReference type="SUPFAM" id="SSF110916">
    <property type="entry name" value="Peptidyl-tRNA hydrolase domain-like"/>
    <property type="match status" value="1"/>
</dbReference>
<evidence type="ECO:0000256" key="1">
    <source>
        <dbReference type="SAM" id="MobiDB-lite"/>
    </source>
</evidence>
<evidence type="ECO:0000313" key="4">
    <source>
        <dbReference type="Proteomes" id="UP001165160"/>
    </source>
</evidence>
<feature type="compositionally biased region" description="Basic residues" evidence="1">
    <location>
        <begin position="124"/>
        <end position="140"/>
    </location>
</feature>
<reference evidence="4" key="1">
    <citation type="journal article" date="2023" name="Commun. Biol.">
        <title>Genome analysis of Parmales, the sister group of diatoms, reveals the evolutionary specialization of diatoms from phago-mixotrophs to photoautotrophs.</title>
        <authorList>
            <person name="Ban H."/>
            <person name="Sato S."/>
            <person name="Yoshikawa S."/>
            <person name="Yamada K."/>
            <person name="Nakamura Y."/>
            <person name="Ichinomiya M."/>
            <person name="Sato N."/>
            <person name="Blanc-Mathieu R."/>
            <person name="Endo H."/>
            <person name="Kuwata A."/>
            <person name="Ogata H."/>
        </authorList>
    </citation>
    <scope>NUCLEOTIDE SEQUENCE [LARGE SCALE GENOMIC DNA]</scope>
    <source>
        <strain evidence="4">NIES 3699</strain>
    </source>
</reference>
<accession>A0A9W7CNM6</accession>
<feature type="compositionally biased region" description="Basic and acidic residues" evidence="1">
    <location>
        <begin position="109"/>
        <end position="123"/>
    </location>
</feature>
<sequence>MLRPLLTSPLLPHFPRSISSLPPSSYTLTFSRSQGSGGQNVNKLNTRVTLKLDLSGLPYASRIKEEEKGRVSKDDFLQLTSQVHRTQYANKKDVLEKLQGILDRAREPVKVRKERGDVITREGKGRRRKEKSIRKGRKENRRFNNKDYD</sequence>
<feature type="domain" description="Prokaryotic-type class I peptide chain release factors" evidence="2">
    <location>
        <begin position="20"/>
        <end position="139"/>
    </location>
</feature>
<dbReference type="GO" id="GO:0016150">
    <property type="term" value="F:translation release factor activity, codon nonspecific"/>
    <property type="evidence" value="ECO:0007669"/>
    <property type="project" value="TreeGrafter"/>
</dbReference>
<dbReference type="InterPro" id="IPR000352">
    <property type="entry name" value="Pep_chain_release_fac_I"/>
</dbReference>
<protein>
    <recommendedName>
        <fullName evidence="2">Prokaryotic-type class I peptide chain release factors domain-containing protein</fullName>
    </recommendedName>
</protein>
<feature type="region of interest" description="Disordered" evidence="1">
    <location>
        <begin position="109"/>
        <end position="149"/>
    </location>
</feature>
<evidence type="ECO:0000259" key="2">
    <source>
        <dbReference type="Pfam" id="PF00472"/>
    </source>
</evidence>
<dbReference type="InterPro" id="IPR052104">
    <property type="entry name" value="Mito_Release_Factor_mL62"/>
</dbReference>
<dbReference type="PANTHER" id="PTHR11075:SF54">
    <property type="entry name" value="LARGE RIBOSOMAL SUBUNIT PROTEIN ML62"/>
    <property type="match status" value="1"/>
</dbReference>